<evidence type="ECO:0000259" key="1">
    <source>
        <dbReference type="Pfam" id="PF10592"/>
    </source>
</evidence>
<proteinExistence type="predicted"/>
<reference evidence="3" key="1">
    <citation type="journal article" date="2019" name="Int. J. Syst. Evol. Microbiol.">
        <title>The Global Catalogue of Microorganisms (GCM) 10K type strain sequencing project: providing services to taxonomists for standard genome sequencing and annotation.</title>
        <authorList>
            <consortium name="The Broad Institute Genomics Platform"/>
            <consortium name="The Broad Institute Genome Sequencing Center for Infectious Disease"/>
            <person name="Wu L."/>
            <person name="Ma J."/>
        </authorList>
    </citation>
    <scope>NUCLEOTIDE SEQUENCE [LARGE SCALE GENOMIC DNA]</scope>
    <source>
        <strain evidence="3">CCUG 54527</strain>
    </source>
</reference>
<organism evidence="2 3">
    <name type="scientific">Paenisporosarcina macmurdoensis</name>
    <dbReference type="NCBI Taxonomy" id="212659"/>
    <lineage>
        <taxon>Bacteria</taxon>
        <taxon>Bacillati</taxon>
        <taxon>Bacillota</taxon>
        <taxon>Bacilli</taxon>
        <taxon>Bacillales</taxon>
        <taxon>Caryophanaceae</taxon>
        <taxon>Paenisporosarcina</taxon>
    </lineage>
</organism>
<dbReference type="RefSeq" id="WP_377735045.1">
    <property type="nucleotide sequence ID" value="NZ_JBHSRI010000025.1"/>
</dbReference>
<feature type="domain" description="Abortive phage infection protein C-terminal" evidence="1">
    <location>
        <begin position="241"/>
        <end position="512"/>
    </location>
</feature>
<comment type="caution">
    <text evidence="2">The sequence shown here is derived from an EMBL/GenBank/DDBJ whole genome shotgun (WGS) entry which is preliminary data.</text>
</comment>
<name>A0ABW1LA00_9BACL</name>
<dbReference type="Proteomes" id="UP001596170">
    <property type="component" value="Unassembled WGS sequence"/>
</dbReference>
<dbReference type="InterPro" id="IPR018891">
    <property type="entry name" value="AIPR_C"/>
</dbReference>
<keyword evidence="3" id="KW-1185">Reference proteome</keyword>
<accession>A0ABW1LA00</accession>
<gene>
    <name evidence="2" type="ORF">ACFPYN_14020</name>
</gene>
<evidence type="ECO:0000313" key="3">
    <source>
        <dbReference type="Proteomes" id="UP001596170"/>
    </source>
</evidence>
<evidence type="ECO:0000313" key="2">
    <source>
        <dbReference type="EMBL" id="MFC6040539.1"/>
    </source>
</evidence>
<dbReference type="EMBL" id="JBHSRI010000025">
    <property type="protein sequence ID" value="MFC6040539.1"/>
    <property type="molecule type" value="Genomic_DNA"/>
</dbReference>
<protein>
    <submittedName>
        <fullName evidence="2">AIPR family protein</fullName>
    </submittedName>
</protein>
<sequence>MQRPTLDEFKNEWLQDIITGSPTTTELGNRFAQKIISQWLELDEYSNEMIYCDGCGDGGIDLAYLQKGQENDGDEPEGDTWYIVQSKYGAAFQGANTLFNEAKKFFDTMEGYRTNLSSLSADVTERLRTFISSSSEKDKLIFVFATTDAITLEDKRALEDIKVLGKNKIGPIFDIETVCIETIFNRLTEKEEQSPNKITVKLAGKLVPSGDELLVGSVKLIDLFIFLKEFKNVSGDLDLIYEKNVRKFLGNKRKVNKGIEKTLLEKPERFGLYNNGITIVVNDFEHNENVFNLTEPFIVNGCQTTKSIWGVLVKKLESGGTGYSPELEEYKQKLEKGIVVVKVVKVGSHGEDLLLETTRYTNSQNAVTEKDFLALERDFRNWADQMANKYNVYLEIQRGGWESRKAFQKQNPTVIPYFKENVNAFDLIKVYSAGWLGEAGLAFGKNPPFSPGGAIFNQIVNDDLFNLNDLYAAYVLSKQAEGFKFGKGAEKQSRGQTRYLYFMVFIELLKDVILKAELSEYYTDRHYYTKCIISLNKPENINAFKELQENAIQVVDEYMISGGDNSYTKEPKFISSGDINSFLKWEQLGKADSTPILKNLIGDYKRLLLRTPSYKEIVKCVKEAKNID</sequence>
<dbReference type="Pfam" id="PF10592">
    <property type="entry name" value="AIPR"/>
    <property type="match status" value="1"/>
</dbReference>